<keyword evidence="3" id="KW-0539">Nucleus</keyword>
<evidence type="ECO:0000313" key="8">
    <source>
        <dbReference type="Proteomes" id="UP001209570"/>
    </source>
</evidence>
<comment type="caution">
    <text evidence="7">The sequence shown here is derived from an EMBL/GenBank/DDBJ whole genome shotgun (WGS) entry which is preliminary data.</text>
</comment>
<gene>
    <name evidence="7" type="ORF">P43SY_000696</name>
</gene>
<dbReference type="CDD" id="cd00167">
    <property type="entry name" value="SANT"/>
    <property type="match status" value="2"/>
</dbReference>
<dbReference type="PROSITE" id="PS51294">
    <property type="entry name" value="HTH_MYB"/>
    <property type="match status" value="1"/>
</dbReference>
<dbReference type="AlphaFoldDB" id="A0AAD5QCI4"/>
<keyword evidence="2" id="KW-0804">Transcription</keyword>
<dbReference type="Pfam" id="PF00249">
    <property type="entry name" value="Myb_DNA-binding"/>
    <property type="match status" value="1"/>
</dbReference>
<reference evidence="7" key="1">
    <citation type="submission" date="2021-12" db="EMBL/GenBank/DDBJ databases">
        <title>Prjna785345.</title>
        <authorList>
            <person name="Rujirawat T."/>
            <person name="Krajaejun T."/>
        </authorList>
    </citation>
    <scope>NUCLEOTIDE SEQUENCE</scope>
    <source>
        <strain evidence="7">Pi057C3</strain>
    </source>
</reference>
<accession>A0AAD5QCI4</accession>
<name>A0AAD5QCI4_PYTIN</name>
<feature type="compositionally biased region" description="Pro residues" evidence="4">
    <location>
        <begin position="864"/>
        <end position="875"/>
    </location>
</feature>
<feature type="region of interest" description="Disordered" evidence="4">
    <location>
        <begin position="763"/>
        <end position="785"/>
    </location>
</feature>
<dbReference type="SUPFAM" id="SSF49265">
    <property type="entry name" value="Fibronectin type III"/>
    <property type="match status" value="1"/>
</dbReference>
<dbReference type="Proteomes" id="UP001209570">
    <property type="component" value="Unassembled WGS sequence"/>
</dbReference>
<proteinExistence type="predicted"/>
<dbReference type="InterPro" id="IPR044636">
    <property type="entry name" value="RADIALIS-like"/>
</dbReference>
<keyword evidence="1" id="KW-0805">Transcription regulation</keyword>
<dbReference type="InterPro" id="IPR013783">
    <property type="entry name" value="Ig-like_fold"/>
</dbReference>
<evidence type="ECO:0000256" key="1">
    <source>
        <dbReference type="ARBA" id="ARBA00023015"/>
    </source>
</evidence>
<organism evidence="7 8">
    <name type="scientific">Pythium insidiosum</name>
    <name type="common">Pythiosis disease agent</name>
    <dbReference type="NCBI Taxonomy" id="114742"/>
    <lineage>
        <taxon>Eukaryota</taxon>
        <taxon>Sar</taxon>
        <taxon>Stramenopiles</taxon>
        <taxon>Oomycota</taxon>
        <taxon>Peronosporomycetes</taxon>
        <taxon>Pythiales</taxon>
        <taxon>Pythiaceae</taxon>
        <taxon>Pythium</taxon>
    </lineage>
</organism>
<feature type="region of interest" description="Disordered" evidence="4">
    <location>
        <begin position="683"/>
        <end position="713"/>
    </location>
</feature>
<dbReference type="PROSITE" id="PS50090">
    <property type="entry name" value="MYB_LIKE"/>
    <property type="match status" value="2"/>
</dbReference>
<dbReference type="GO" id="GO:0003700">
    <property type="term" value="F:DNA-binding transcription factor activity"/>
    <property type="evidence" value="ECO:0007669"/>
    <property type="project" value="InterPro"/>
</dbReference>
<dbReference type="InterPro" id="IPR001005">
    <property type="entry name" value="SANT/Myb"/>
</dbReference>
<evidence type="ECO:0000259" key="5">
    <source>
        <dbReference type="PROSITE" id="PS50090"/>
    </source>
</evidence>
<dbReference type="Gene3D" id="2.60.40.10">
    <property type="entry name" value="Immunoglobulins"/>
    <property type="match status" value="1"/>
</dbReference>
<evidence type="ECO:0000256" key="4">
    <source>
        <dbReference type="SAM" id="MobiDB-lite"/>
    </source>
</evidence>
<dbReference type="PANTHER" id="PTHR43952:SF75">
    <property type="entry name" value="PROTEIN RADIALIS-LIKE 6"/>
    <property type="match status" value="1"/>
</dbReference>
<dbReference type="SUPFAM" id="SSF46689">
    <property type="entry name" value="Homeodomain-like"/>
    <property type="match status" value="2"/>
</dbReference>
<sequence>MALWAVAPQLLTGSAANPAVPSPLERDVALDRPLGELLAVPLALEPAAFDQRLQSEFLRCRVLGVGGLFLDSKVSPEDLEDPRDESARLDDAAYCDRVRYVRLVRNRYRAMWTELHREDQEDDAASGSPPVAVDSRDAAALDFQEFVESYATPGQPLVLHGAVGSLADIGISNDELPRFLAACFDLGEGQRALRLDEPQCADEWLQRFRVPLVMAHDYLQRTSVANSHALRPTLVHAAADSHADVVESFNCPYGLHTLLLPLDLEAQHLDVALHSRRMKPFAYADTTEIREVSVSADTSLESPASTDILRENHYLKTLTPRYTTRLSSRELLFVPGGLFADVSTTGAAQVIRFCYVDAVKILKRSDVLKGDADTASGDGGLALLSRRERLKIWQDDKRWDRHIESLTLPVPLPPVILNSTRTTVTLRWQDLYQSRKNDITPYGYEIHWAREDENTTTDSESAREGAVNFTSKELVRSAMPTTLFGDEFDGKDIEGVVTGLEADSTYTLSVRVFVGDAMGVASHRSRQNVWRSSAHLTRRRGKMQKSGSLAPCAISSLISLFSPRRFVVSSELVLADPLDASEPLRNAEQQSGTNTVEDHRLVLASVGMLPPTTNWSYSEHSRFMRALEVYGTDSTGDAWKRIATFVRTRTIEEVRLHGRQYLHQLMRDQHRRHYRAQFDADTRARNESQNDPNCTNHAVAPQSVEAQKTKRRSGTKVSIAGAAAASAAVGDQESSVFAHSLSSAARSAALEMKLRVSPSRQGANAFAGNALPPQPRKPARRTKEWSFDDDKALETTLATWPPGRAYSWPKIAATIPGKTAKDVRLRYEQLIEDVASIESADDAARSAFHRPAPPSSQSLSSRIAPPPPIQVPPPVSKDKIALESPSLDASRGRGTKSFASGMLSPTFFDFLAGDDRPPVDLPSPLLPSPILGAPLGGSSSSLSPCPTGPLLSPLGLDLGTTSRKSTTPRVWHDFLADDLKLDGKAATLRSPLDLGVTEEKRSSGATSG</sequence>
<dbReference type="InterPro" id="IPR036116">
    <property type="entry name" value="FN3_sf"/>
</dbReference>
<dbReference type="SMART" id="SM00717">
    <property type="entry name" value="SANT"/>
    <property type="match status" value="2"/>
</dbReference>
<evidence type="ECO:0000313" key="7">
    <source>
        <dbReference type="EMBL" id="KAJ0408800.1"/>
    </source>
</evidence>
<evidence type="ECO:0008006" key="9">
    <source>
        <dbReference type="Google" id="ProtNLM"/>
    </source>
</evidence>
<keyword evidence="8" id="KW-1185">Reference proteome</keyword>
<dbReference type="Gene3D" id="1.10.10.60">
    <property type="entry name" value="Homeodomain-like"/>
    <property type="match status" value="2"/>
</dbReference>
<feature type="domain" description="Myb-like" evidence="5">
    <location>
        <begin position="777"/>
        <end position="831"/>
    </location>
</feature>
<dbReference type="InterPro" id="IPR003961">
    <property type="entry name" value="FN3_dom"/>
</dbReference>
<evidence type="ECO:0000259" key="6">
    <source>
        <dbReference type="PROSITE" id="PS51294"/>
    </source>
</evidence>
<feature type="domain" description="HTH myb-type" evidence="6">
    <location>
        <begin position="777"/>
        <end position="835"/>
    </location>
</feature>
<dbReference type="EMBL" id="JAKCXM010000008">
    <property type="protein sequence ID" value="KAJ0408800.1"/>
    <property type="molecule type" value="Genomic_DNA"/>
</dbReference>
<dbReference type="InterPro" id="IPR009057">
    <property type="entry name" value="Homeodomain-like_sf"/>
</dbReference>
<feature type="domain" description="Myb-like" evidence="5">
    <location>
        <begin position="614"/>
        <end position="662"/>
    </location>
</feature>
<evidence type="ECO:0000256" key="3">
    <source>
        <dbReference type="ARBA" id="ARBA00023242"/>
    </source>
</evidence>
<dbReference type="InterPro" id="IPR017930">
    <property type="entry name" value="Myb_dom"/>
</dbReference>
<protein>
    <recommendedName>
        <fullName evidence="9">Myb-like DNA-binding protein</fullName>
    </recommendedName>
</protein>
<feature type="region of interest" description="Disordered" evidence="4">
    <location>
        <begin position="845"/>
        <end position="877"/>
    </location>
</feature>
<evidence type="ECO:0000256" key="2">
    <source>
        <dbReference type="ARBA" id="ARBA00023163"/>
    </source>
</evidence>
<dbReference type="PANTHER" id="PTHR43952">
    <property type="entry name" value="MYB FAMILY TRANSCRIPTION FACTOR-RELATED"/>
    <property type="match status" value="1"/>
</dbReference>
<dbReference type="SMART" id="SM00060">
    <property type="entry name" value="FN3"/>
    <property type="match status" value="1"/>
</dbReference>